<comment type="caution">
    <text evidence="2">The sequence shown here is derived from an EMBL/GenBank/DDBJ whole genome shotgun (WGS) entry which is preliminary data.</text>
</comment>
<organism evidence="2 3">
    <name type="scientific">Austropuccinia psidii MF-1</name>
    <dbReference type="NCBI Taxonomy" id="1389203"/>
    <lineage>
        <taxon>Eukaryota</taxon>
        <taxon>Fungi</taxon>
        <taxon>Dikarya</taxon>
        <taxon>Basidiomycota</taxon>
        <taxon>Pucciniomycotina</taxon>
        <taxon>Pucciniomycetes</taxon>
        <taxon>Pucciniales</taxon>
        <taxon>Sphaerophragmiaceae</taxon>
        <taxon>Austropuccinia</taxon>
    </lineage>
</organism>
<sequence>MVHGQQEVQPSIPLGRNWSKFPENMSQRDRIKIPYDNQQRLESHQAVQNPGGEGNQEKGESSHYLIYTRTADPDRVTQIPSGSQEEAKPALQWLHTIQEAADQWPRVTIIHHARTFPG</sequence>
<accession>A0A9Q3GF51</accession>
<evidence type="ECO:0000256" key="1">
    <source>
        <dbReference type="SAM" id="MobiDB-lite"/>
    </source>
</evidence>
<dbReference type="AlphaFoldDB" id="A0A9Q3GF51"/>
<evidence type="ECO:0000313" key="2">
    <source>
        <dbReference type="EMBL" id="MBW0465308.1"/>
    </source>
</evidence>
<protein>
    <submittedName>
        <fullName evidence="2">Uncharacterized protein</fullName>
    </submittedName>
</protein>
<feature type="region of interest" description="Disordered" evidence="1">
    <location>
        <begin position="40"/>
        <end position="63"/>
    </location>
</feature>
<name>A0A9Q3GF51_9BASI</name>
<reference evidence="2" key="1">
    <citation type="submission" date="2021-03" db="EMBL/GenBank/DDBJ databases">
        <title>Draft genome sequence of rust myrtle Austropuccinia psidii MF-1, a brazilian biotype.</title>
        <authorList>
            <person name="Quecine M.C."/>
            <person name="Pachon D.M.R."/>
            <person name="Bonatelli M.L."/>
            <person name="Correr F.H."/>
            <person name="Franceschini L.M."/>
            <person name="Leite T.F."/>
            <person name="Margarido G.R.A."/>
            <person name="Almeida C.A."/>
            <person name="Ferrarezi J.A."/>
            <person name="Labate C.A."/>
        </authorList>
    </citation>
    <scope>NUCLEOTIDE SEQUENCE</scope>
    <source>
        <strain evidence="2">MF-1</strain>
    </source>
</reference>
<feature type="region of interest" description="Disordered" evidence="1">
    <location>
        <begin position="1"/>
        <end position="27"/>
    </location>
</feature>
<proteinExistence type="predicted"/>
<gene>
    <name evidence="2" type="ORF">O181_005023</name>
</gene>
<dbReference type="EMBL" id="AVOT02001008">
    <property type="protein sequence ID" value="MBW0465308.1"/>
    <property type="molecule type" value="Genomic_DNA"/>
</dbReference>
<keyword evidence="3" id="KW-1185">Reference proteome</keyword>
<evidence type="ECO:0000313" key="3">
    <source>
        <dbReference type="Proteomes" id="UP000765509"/>
    </source>
</evidence>
<dbReference type="Proteomes" id="UP000765509">
    <property type="component" value="Unassembled WGS sequence"/>
</dbReference>